<dbReference type="Pfam" id="PF13568">
    <property type="entry name" value="OMP_b-brl_2"/>
    <property type="match status" value="1"/>
</dbReference>
<dbReference type="KEGG" id="phe:Phep_0055"/>
<name>C6XXM7_PEDHD</name>
<dbReference type="AlphaFoldDB" id="C6XXM7"/>
<accession>C6XXM7</accession>
<proteinExistence type="predicted"/>
<reference evidence="3 4" key="1">
    <citation type="journal article" date="2009" name="Stand. Genomic Sci.">
        <title>Complete genome sequence of Pedobacter heparinus type strain (HIM 762-3).</title>
        <authorList>
            <person name="Han C."/>
            <person name="Spring S."/>
            <person name="Lapidus A."/>
            <person name="Del Rio T.G."/>
            <person name="Tice H."/>
            <person name="Copeland A."/>
            <person name="Cheng J.F."/>
            <person name="Lucas S."/>
            <person name="Chen F."/>
            <person name="Nolan M."/>
            <person name="Bruce D."/>
            <person name="Goodwin L."/>
            <person name="Pitluck S."/>
            <person name="Ivanova N."/>
            <person name="Mavromatis K."/>
            <person name="Mikhailova N."/>
            <person name="Pati A."/>
            <person name="Chen A."/>
            <person name="Palaniappan K."/>
            <person name="Land M."/>
            <person name="Hauser L."/>
            <person name="Chang Y.J."/>
            <person name="Jeffries C.C."/>
            <person name="Saunders E."/>
            <person name="Chertkov O."/>
            <person name="Brettin T."/>
            <person name="Goker M."/>
            <person name="Rohde M."/>
            <person name="Bristow J."/>
            <person name="Eisen J.A."/>
            <person name="Markowitz V."/>
            <person name="Hugenholtz P."/>
            <person name="Kyrpides N.C."/>
            <person name="Klenk H.P."/>
            <person name="Detter J.C."/>
        </authorList>
    </citation>
    <scope>NUCLEOTIDE SEQUENCE [LARGE SCALE GENOMIC DNA]</scope>
    <source>
        <strain evidence="4">ATCC 13125 / DSM 2366 / CIP 104194 / JCM 7457 / NBRC 12017 / NCIMB 9290 / NRRL B-14731 / HIM 762-3</strain>
    </source>
</reference>
<dbReference type="eggNOG" id="ENOG5032Y9I">
    <property type="taxonomic scope" value="Bacteria"/>
</dbReference>
<gene>
    <name evidence="3" type="ordered locus">Phep_0055</name>
</gene>
<protein>
    <recommendedName>
        <fullName evidence="2">Outer membrane protein beta-barrel domain-containing protein</fullName>
    </recommendedName>
</protein>
<keyword evidence="1" id="KW-1133">Transmembrane helix</keyword>
<dbReference type="STRING" id="485917.Phep_0055"/>
<keyword evidence="4" id="KW-1185">Reference proteome</keyword>
<organism evidence="3 4">
    <name type="scientific">Pedobacter heparinus (strain ATCC 13125 / DSM 2366 / CIP 104194 / JCM 7457 / NBRC 12017 / NCIMB 9290 / NRRL B-14731 / HIM 762-3)</name>
    <dbReference type="NCBI Taxonomy" id="485917"/>
    <lineage>
        <taxon>Bacteria</taxon>
        <taxon>Pseudomonadati</taxon>
        <taxon>Bacteroidota</taxon>
        <taxon>Sphingobacteriia</taxon>
        <taxon>Sphingobacteriales</taxon>
        <taxon>Sphingobacteriaceae</taxon>
        <taxon>Pedobacter</taxon>
    </lineage>
</organism>
<dbReference type="Proteomes" id="UP000000852">
    <property type="component" value="Chromosome"/>
</dbReference>
<dbReference type="HOGENOM" id="CLU_048279_0_0_10"/>
<feature type="transmembrane region" description="Helical" evidence="1">
    <location>
        <begin position="40"/>
        <end position="62"/>
    </location>
</feature>
<keyword evidence="1" id="KW-0472">Membrane</keyword>
<dbReference type="RefSeq" id="WP_012780234.1">
    <property type="nucleotide sequence ID" value="NC_013061.1"/>
</dbReference>
<evidence type="ECO:0000256" key="1">
    <source>
        <dbReference type="SAM" id="Phobius"/>
    </source>
</evidence>
<keyword evidence="1" id="KW-0812">Transmembrane</keyword>
<evidence type="ECO:0000313" key="4">
    <source>
        <dbReference type="Proteomes" id="UP000000852"/>
    </source>
</evidence>
<feature type="domain" description="Outer membrane protein beta-barrel" evidence="2">
    <location>
        <begin position="198"/>
        <end position="339"/>
    </location>
</feature>
<dbReference type="InterPro" id="IPR025665">
    <property type="entry name" value="Beta-barrel_OMP_2"/>
</dbReference>
<sequence length="427" mass="46521">MKPEDDGLIAHIRESLTEHEEAYNPGAWERFEKKERKGKGLLWLTSLAAAAVALMIGFALFYTSHKTLHKNPDLYTKISKPVQDTIAVLPVPAKETAAAHGIAERLNTGVAHNQAVTKQRSNNNISSSPLIVNTQQPVAPISAVSPVKEPAVQEPKTSTAPVAVTIEKKEVIVTAADSGVVAKTQEKTNKPLSFQEFLNAEVKTNPQVAQTKSVAKKSDKWEMGVVVAPSIGNGKKLNMGYGVSMAYALSNKVSISSGISYSEMGASKDLTNNGERAFNSPGPASAMVRETKSLQSVDANLVGLDIPIEIKYYFNKKFYTNVGLSAFAVLSQKQSNNYLQGVVENDLSNQSGFSAVYTTKSVSEAVPSAEVRNDKYLGFYNISFGYKQKISDKRAFAVEPFLKLPVKEFTKENLYLLGTGIRLKFDF</sequence>
<dbReference type="OrthoDB" id="1419682at2"/>
<evidence type="ECO:0000313" key="3">
    <source>
        <dbReference type="EMBL" id="ACU02281.1"/>
    </source>
</evidence>
<evidence type="ECO:0000259" key="2">
    <source>
        <dbReference type="Pfam" id="PF13568"/>
    </source>
</evidence>
<dbReference type="EMBL" id="CP001681">
    <property type="protein sequence ID" value="ACU02281.1"/>
    <property type="molecule type" value="Genomic_DNA"/>
</dbReference>